<dbReference type="GeneID" id="91100758"/>
<dbReference type="GO" id="GO:0003677">
    <property type="term" value="F:DNA binding"/>
    <property type="evidence" value="ECO:0007669"/>
    <property type="project" value="InterPro"/>
</dbReference>
<dbReference type="PANTHER" id="PTHR37535">
    <property type="entry name" value="FLUG DOMAIN PROTEIN"/>
    <property type="match status" value="1"/>
</dbReference>
<organism evidence="2 3">
    <name type="scientific">Kwoniella europaea PYCC6329</name>
    <dbReference type="NCBI Taxonomy" id="1423913"/>
    <lineage>
        <taxon>Eukaryota</taxon>
        <taxon>Fungi</taxon>
        <taxon>Dikarya</taxon>
        <taxon>Basidiomycota</taxon>
        <taxon>Agaricomycotina</taxon>
        <taxon>Tremellomycetes</taxon>
        <taxon>Tremellales</taxon>
        <taxon>Cryptococcaceae</taxon>
        <taxon>Kwoniella</taxon>
    </lineage>
</organism>
<accession>A0AAX4KBH8</accession>
<proteinExistence type="predicted"/>
<evidence type="ECO:0000313" key="2">
    <source>
        <dbReference type="EMBL" id="WWD03896.1"/>
    </source>
</evidence>
<dbReference type="GO" id="GO:0006310">
    <property type="term" value="P:DNA recombination"/>
    <property type="evidence" value="ECO:0007669"/>
    <property type="project" value="UniProtKB-KW"/>
</dbReference>
<evidence type="ECO:0008006" key="4">
    <source>
        <dbReference type="Google" id="ProtNLM"/>
    </source>
</evidence>
<dbReference type="Proteomes" id="UP001358614">
    <property type="component" value="Chromosome 1"/>
</dbReference>
<dbReference type="SUPFAM" id="SSF56349">
    <property type="entry name" value="DNA breaking-rejoining enzymes"/>
    <property type="match status" value="1"/>
</dbReference>
<sequence length="1339" mass="153821">MKQFQQFLEWGEDGIRKYEPQTPVTSQELLSEDAPAPSFPFLLTFIHFHISVSATLASRSKTMSVESLLTWWVRVKDFYRIEKGYGVSVIDLELSRRIVNYINIDARLKYGLTDSEPDRRWITLEDLRLLIMSVFDTEVKITHFRTRWQIATWIVLQTVGALRAGALVPSLISYKDQQWVTWGSMKLRYKKRDDGLSHSMFIDIQIPNGKTESSKYGTLTLQRINHGLWADPVFLLLYLAHLAEALPESRSFEDLFNPNLLAEYKENEIVYTFASAKHNEPVFLCVSKATKANNAKVESVDTHHFQHYMRLISEAAGFEVTVTTHMLRRSAAMGAYTQDLGFEDVRQLLRHHYASLTLLVYVGNTVLPDALSSVWNAGRSLVKDMHRIHPDRMRIKPPVLPQSVREAMLQEEDIEEMIESFQVYRGTCLLNSGHKLVEHLPQHQRATIASKYEDIRKYWRTKHKTRWKSEGLDRQHSSDVIPNDLFPEGRVVNYDAVRVQEFLMSTDLSHPVLAFTILREDNHITNSEFQEIISRWDGEGFSALPQESLVKPMHPFNRSRSVTEAPEQSFKEDVQVNTQLKPRPHDPFAHLLSLLLKPDMPIAPVFAQLENLPASFRSRQHYGSTQGYRSSHLPVYRNKIPHCASCQKSLPDLIPPKTTTMSRKDTHLAWVQHSHLCAAFAELSRELPQLIEQFLLECRVDPVFGFEYSADHRSILTISGTHNRAFSNARVNDDPFPLCQICDHPCQIFSADHAQGHLVQHGIWIPSAIDQRGIFSSHSKHFVADNPHSFLLAQYFEDDNEYIANPMKIEKAAKKVYEERVLKPTLKVSPPSTILGGEARTEVPLNLGSDRSHAAPDSKYLSIMNDKSVFVRHELCIMCANDPHLSYLSRITYGTRNKVPSLQLFTQHREDCLKRHLADFILLDYCSSLGYVKTKWDNVLWSSDGLLCPDPGCRQSDRRFPTRWDWYNHLVDGHMFGHRAEVKDATYGDTDFPLMKIKSGKKKMQNPIALDDWVRDLYGDLPRYQQNEWIPTEKQSSTDLKLPSRWKDIWARLMSRIAASNQQKQLKSVLALSQPNDAMNERYQRMSLNDSEDRLDIAPISVNQEQGSQAVSTFGHYEEITVQPVDMLNHPSNWKGPQMDAIMLSSSDPSPTVSSHTHMELQDTSVATDIDSDHILNQSSEPDDRSQLSEVESAVGPRYPAIERVFTWKKNSRSGPDHCNIFTEAIGEMFAYYSQPTCRLRNEDFEPFKCYVVVQDPFRQKKLEILIEIHGGMVTSKKDADLFIIDRKAKILEDKFTLSWVMEELDEDQRPDLISYLWVIESVCGPATQDPSAYSIDLM</sequence>
<dbReference type="InterPro" id="IPR011010">
    <property type="entry name" value="DNA_brk_join_enz"/>
</dbReference>
<protein>
    <recommendedName>
        <fullName evidence="4">C2H2-type domain-containing protein</fullName>
    </recommendedName>
</protein>
<dbReference type="PANTHER" id="PTHR37535:SF3">
    <property type="entry name" value="FLUG DOMAIN-CONTAINING PROTEIN"/>
    <property type="match status" value="1"/>
</dbReference>
<dbReference type="Pfam" id="PF11917">
    <property type="entry name" value="DUF3435"/>
    <property type="match status" value="1"/>
</dbReference>
<dbReference type="RefSeq" id="XP_066081863.1">
    <property type="nucleotide sequence ID" value="XM_066225766.1"/>
</dbReference>
<keyword evidence="1" id="KW-0233">DNA recombination</keyword>
<evidence type="ECO:0000313" key="3">
    <source>
        <dbReference type="Proteomes" id="UP001358614"/>
    </source>
</evidence>
<keyword evidence="3" id="KW-1185">Reference proteome</keyword>
<dbReference type="EMBL" id="CP144089">
    <property type="protein sequence ID" value="WWD03896.1"/>
    <property type="molecule type" value="Genomic_DNA"/>
</dbReference>
<reference evidence="2 3" key="1">
    <citation type="submission" date="2024-01" db="EMBL/GenBank/DDBJ databases">
        <title>Comparative genomics of Cryptococcus and Kwoniella reveals pathogenesis evolution and contrasting modes of karyotype evolution via chromosome fusion or intercentromeric recombination.</title>
        <authorList>
            <person name="Coelho M.A."/>
            <person name="David-Palma M."/>
            <person name="Shea T."/>
            <person name="Bowers K."/>
            <person name="McGinley-Smith S."/>
            <person name="Mohammad A.W."/>
            <person name="Gnirke A."/>
            <person name="Yurkov A.M."/>
            <person name="Nowrousian M."/>
            <person name="Sun S."/>
            <person name="Cuomo C.A."/>
            <person name="Heitman J."/>
        </authorList>
    </citation>
    <scope>NUCLEOTIDE SEQUENCE [LARGE SCALE GENOMIC DNA]</scope>
    <source>
        <strain evidence="2 3">PYCC6329</strain>
    </source>
</reference>
<dbReference type="InterPro" id="IPR021842">
    <property type="entry name" value="DUF3435"/>
</dbReference>
<name>A0AAX4KBH8_9TREE</name>
<dbReference type="KEGG" id="ker:91100758"/>
<dbReference type="GO" id="GO:0015074">
    <property type="term" value="P:DNA integration"/>
    <property type="evidence" value="ECO:0007669"/>
    <property type="project" value="InterPro"/>
</dbReference>
<gene>
    <name evidence="2" type="ORF">V865_001954</name>
</gene>
<evidence type="ECO:0000256" key="1">
    <source>
        <dbReference type="ARBA" id="ARBA00023172"/>
    </source>
</evidence>
<dbReference type="Gene3D" id="1.10.443.10">
    <property type="entry name" value="Intergrase catalytic core"/>
    <property type="match status" value="1"/>
</dbReference>
<dbReference type="InterPro" id="IPR013762">
    <property type="entry name" value="Integrase-like_cat_sf"/>
</dbReference>